<dbReference type="Proteomes" id="UP000660745">
    <property type="component" value="Unassembled WGS sequence"/>
</dbReference>
<feature type="compositionally biased region" description="Basic and acidic residues" evidence="1">
    <location>
        <begin position="131"/>
        <end position="140"/>
    </location>
</feature>
<feature type="region of interest" description="Disordered" evidence="1">
    <location>
        <begin position="131"/>
        <end position="176"/>
    </location>
</feature>
<feature type="compositionally biased region" description="Basic and acidic residues" evidence="1">
    <location>
        <begin position="1"/>
        <end position="10"/>
    </location>
</feature>
<feature type="compositionally biased region" description="Low complexity" evidence="1">
    <location>
        <begin position="56"/>
        <end position="74"/>
    </location>
</feature>
<evidence type="ECO:0000256" key="2">
    <source>
        <dbReference type="SAM" id="Phobius"/>
    </source>
</evidence>
<dbReference type="AlphaFoldDB" id="A0A918A636"/>
<feature type="transmembrane region" description="Helical" evidence="2">
    <location>
        <begin position="84"/>
        <end position="106"/>
    </location>
</feature>
<accession>A0A918A636</accession>
<feature type="region of interest" description="Disordered" evidence="1">
    <location>
        <begin position="1"/>
        <end position="79"/>
    </location>
</feature>
<keyword evidence="2" id="KW-0812">Transmembrane</keyword>
<proteinExistence type="predicted"/>
<feature type="compositionally biased region" description="Polar residues" evidence="1">
    <location>
        <begin position="155"/>
        <end position="176"/>
    </location>
</feature>
<keyword evidence="2" id="KW-1133">Transmembrane helix</keyword>
<reference evidence="3" key="2">
    <citation type="submission" date="2020-09" db="EMBL/GenBank/DDBJ databases">
        <authorList>
            <person name="Sun Q."/>
            <person name="Zhou Y."/>
        </authorList>
    </citation>
    <scope>NUCLEOTIDE SEQUENCE</scope>
    <source>
        <strain evidence="3">CGMCC 4.7430</strain>
    </source>
</reference>
<evidence type="ECO:0008006" key="5">
    <source>
        <dbReference type="Google" id="ProtNLM"/>
    </source>
</evidence>
<reference evidence="3" key="1">
    <citation type="journal article" date="2014" name="Int. J. Syst. Evol. Microbiol.">
        <title>Complete genome sequence of Corynebacterium casei LMG S-19264T (=DSM 44701T), isolated from a smear-ripened cheese.</title>
        <authorList>
            <consortium name="US DOE Joint Genome Institute (JGI-PGF)"/>
            <person name="Walter F."/>
            <person name="Albersmeier A."/>
            <person name="Kalinowski J."/>
            <person name="Ruckert C."/>
        </authorList>
    </citation>
    <scope>NUCLEOTIDE SEQUENCE</scope>
    <source>
        <strain evidence="3">CGMCC 4.7430</strain>
    </source>
</reference>
<gene>
    <name evidence="3" type="ORF">GCM10012278_37780</name>
</gene>
<organism evidence="3 4">
    <name type="scientific">Nonomuraea glycinis</name>
    <dbReference type="NCBI Taxonomy" id="2047744"/>
    <lineage>
        <taxon>Bacteria</taxon>
        <taxon>Bacillati</taxon>
        <taxon>Actinomycetota</taxon>
        <taxon>Actinomycetes</taxon>
        <taxon>Streptosporangiales</taxon>
        <taxon>Streptosporangiaceae</taxon>
        <taxon>Nonomuraea</taxon>
    </lineage>
</organism>
<evidence type="ECO:0000313" key="3">
    <source>
        <dbReference type="EMBL" id="GGP07983.1"/>
    </source>
</evidence>
<evidence type="ECO:0000256" key="1">
    <source>
        <dbReference type="SAM" id="MobiDB-lite"/>
    </source>
</evidence>
<keyword evidence="2" id="KW-0472">Membrane</keyword>
<comment type="caution">
    <text evidence="3">The sequence shown here is derived from an EMBL/GenBank/DDBJ whole genome shotgun (WGS) entry which is preliminary data.</text>
</comment>
<sequence length="176" mass="19349">MLTTRTEQESRQAPPKAPARGIVPKTGQRRPEAPHPAKPVPQPRPETDRRRPRPESGPSRGRPAAQGPRPAVQRRPARRQRAPFVLLVVGLLCGGLVSLLLLNTVLARDSIAASRLVDEISTARQQNEQLQREIEQRKQPDVIAEQAEDLGMKQSLDSVNPYTTGSTETGQAVQGR</sequence>
<keyword evidence="4" id="KW-1185">Reference proteome</keyword>
<protein>
    <recommendedName>
        <fullName evidence="5">Cell division protein FtsL</fullName>
    </recommendedName>
</protein>
<name>A0A918A636_9ACTN</name>
<dbReference type="EMBL" id="BMNK01000006">
    <property type="protein sequence ID" value="GGP07983.1"/>
    <property type="molecule type" value="Genomic_DNA"/>
</dbReference>
<evidence type="ECO:0000313" key="4">
    <source>
        <dbReference type="Proteomes" id="UP000660745"/>
    </source>
</evidence>